<dbReference type="InterPro" id="IPR031447">
    <property type="entry name" value="MNR"/>
</dbReference>
<name>A0A0B7AGZ3_9EUPU</name>
<feature type="non-terminal residue" evidence="1">
    <location>
        <position position="1"/>
    </location>
</feature>
<dbReference type="EMBL" id="HACG01032325">
    <property type="protein sequence ID" value="CEK79190.1"/>
    <property type="molecule type" value="Transcribed_RNA"/>
</dbReference>
<evidence type="ECO:0000313" key="1">
    <source>
        <dbReference type="EMBL" id="CEK79190.1"/>
    </source>
</evidence>
<dbReference type="GO" id="GO:0007099">
    <property type="term" value="P:centriole replication"/>
    <property type="evidence" value="ECO:0007669"/>
    <property type="project" value="InterPro"/>
</dbReference>
<accession>A0A0B7AGZ3</accession>
<dbReference type="Pfam" id="PF15718">
    <property type="entry name" value="MNR"/>
    <property type="match status" value="1"/>
</dbReference>
<dbReference type="AlphaFoldDB" id="A0A0B7AGZ3"/>
<proteinExistence type="predicted"/>
<sequence length="236" mass="27044">DRVKVRIEEQNTRLTRNLYNLKLKVNQIQRDTAHTDLSKPARRNQLSAQLGIVYRGAVKSLQTFVNQLPYQNLREGIPSNYLEFAVLLRQLTALSSLIKVGKQSEGKNSLLAVLDRVDSLNAKWHLETNKAGSVMDKKDKKSTITKDWVSDTKVDKNIFVMKGQPEFKFPLETGQFQQQYQRLPMQRGRPKKRAVGKENKHATVSAGESRMNCEQLLPRCCNKKPRLLIQAIRNST</sequence>
<protein>
    <submittedName>
        <fullName evidence="1">Uncharacterized protein</fullName>
    </submittedName>
</protein>
<reference evidence="1" key="1">
    <citation type="submission" date="2014-12" db="EMBL/GenBank/DDBJ databases">
        <title>Insight into the proteome of Arion vulgaris.</title>
        <authorList>
            <person name="Aradska J."/>
            <person name="Bulat T."/>
            <person name="Smidak R."/>
            <person name="Sarate P."/>
            <person name="Gangsoo J."/>
            <person name="Sialana F."/>
            <person name="Bilban M."/>
            <person name="Lubec G."/>
        </authorList>
    </citation>
    <scope>NUCLEOTIDE SEQUENCE</scope>
    <source>
        <tissue evidence="1">Skin</tissue>
    </source>
</reference>
<gene>
    <name evidence="1" type="primary">ORF114107</name>
</gene>
<organism evidence="1">
    <name type="scientific">Arion vulgaris</name>
    <dbReference type="NCBI Taxonomy" id="1028688"/>
    <lineage>
        <taxon>Eukaryota</taxon>
        <taxon>Metazoa</taxon>
        <taxon>Spiralia</taxon>
        <taxon>Lophotrochozoa</taxon>
        <taxon>Mollusca</taxon>
        <taxon>Gastropoda</taxon>
        <taxon>Heterobranchia</taxon>
        <taxon>Euthyneura</taxon>
        <taxon>Panpulmonata</taxon>
        <taxon>Eupulmonata</taxon>
        <taxon>Stylommatophora</taxon>
        <taxon>Helicina</taxon>
        <taxon>Arionoidea</taxon>
        <taxon>Arionidae</taxon>
        <taxon>Arion</taxon>
    </lineage>
</organism>